<name>H1DHN7_9BACT</name>
<evidence type="ECO:0000256" key="1">
    <source>
        <dbReference type="SAM" id="MobiDB-lite"/>
    </source>
</evidence>
<feature type="region of interest" description="Disordered" evidence="1">
    <location>
        <begin position="1"/>
        <end position="21"/>
    </location>
</feature>
<dbReference type="HOGENOM" id="CLU_170314_1_0_10"/>
<evidence type="ECO:0008006" key="4">
    <source>
        <dbReference type="Google" id="ProtNLM"/>
    </source>
</evidence>
<dbReference type="EMBL" id="ADMC01000023">
    <property type="protein sequence ID" value="EHP47166.1"/>
    <property type="molecule type" value="Genomic_DNA"/>
</dbReference>
<comment type="caution">
    <text evidence="2">The sequence shown here is derived from an EMBL/GenBank/DDBJ whole genome shotgun (WGS) entry which is preliminary data.</text>
</comment>
<dbReference type="STRING" id="742817.HMPREF9449_01773"/>
<protein>
    <recommendedName>
        <fullName evidence="4">DUF5681 domain-containing protein</fullName>
    </recommendedName>
</protein>
<dbReference type="RefSeq" id="WP_009136921.1">
    <property type="nucleotide sequence ID" value="NZ_JH594596.1"/>
</dbReference>
<dbReference type="PATRIC" id="fig|742817.3.peg.1887"/>
<dbReference type="eggNOG" id="ENOG5031RJB">
    <property type="taxonomic scope" value="Bacteria"/>
</dbReference>
<dbReference type="GeneID" id="98070657"/>
<dbReference type="Proteomes" id="UP000004892">
    <property type="component" value="Unassembled WGS sequence"/>
</dbReference>
<sequence>MKGQTNNPNGRPKGSKNKISSETKELIAKFVNDNFDSIMKDLKKLKPAERVSAFINLLKFIVPPARDKETNEETTSVVNNLINRLFQDNTKQPDNKL</sequence>
<accession>H1DHN7</accession>
<evidence type="ECO:0000313" key="3">
    <source>
        <dbReference type="Proteomes" id="UP000004892"/>
    </source>
</evidence>
<evidence type="ECO:0000313" key="2">
    <source>
        <dbReference type="EMBL" id="EHP47166.1"/>
    </source>
</evidence>
<reference evidence="2 3" key="1">
    <citation type="submission" date="2012-01" db="EMBL/GenBank/DDBJ databases">
        <title>The Genome Sequence of Odoribacter laneus YIT 12061.</title>
        <authorList>
            <consortium name="The Broad Institute Genome Sequencing Platform"/>
            <person name="Earl A."/>
            <person name="Ward D."/>
            <person name="Feldgarden M."/>
            <person name="Gevers D."/>
            <person name="Morotomi M."/>
            <person name="Young S.K."/>
            <person name="Zeng Q."/>
            <person name="Gargeya S."/>
            <person name="Fitzgerald M."/>
            <person name="Haas B."/>
            <person name="Abouelleil A."/>
            <person name="Alvarado L."/>
            <person name="Arachchi H.M."/>
            <person name="Berlin A."/>
            <person name="Chapman S.B."/>
            <person name="Gearin G."/>
            <person name="Goldberg J."/>
            <person name="Griggs A."/>
            <person name="Gujja S."/>
            <person name="Hansen M."/>
            <person name="Heiman D."/>
            <person name="Howarth C."/>
            <person name="Larimer J."/>
            <person name="Lui A."/>
            <person name="MacDonald P.J.P."/>
            <person name="McCowen C."/>
            <person name="Montmayeur A."/>
            <person name="Murphy C."/>
            <person name="Neiman D."/>
            <person name="Pearson M."/>
            <person name="Priest M."/>
            <person name="Roberts A."/>
            <person name="Saif S."/>
            <person name="Shea T."/>
            <person name="Sisk P."/>
            <person name="Stolte C."/>
            <person name="Sykes S."/>
            <person name="Wortman J."/>
            <person name="Nusbaum C."/>
            <person name="Birren B."/>
        </authorList>
    </citation>
    <scope>NUCLEOTIDE SEQUENCE [LARGE SCALE GENOMIC DNA]</scope>
    <source>
        <strain evidence="2 3">YIT 12061</strain>
    </source>
</reference>
<dbReference type="AlphaFoldDB" id="H1DHN7"/>
<gene>
    <name evidence="2" type="ORF">HMPREF9449_01773</name>
</gene>
<keyword evidence="3" id="KW-1185">Reference proteome</keyword>
<proteinExistence type="predicted"/>
<organism evidence="2 3">
    <name type="scientific">Odoribacter laneus YIT 12061</name>
    <dbReference type="NCBI Taxonomy" id="742817"/>
    <lineage>
        <taxon>Bacteria</taxon>
        <taxon>Pseudomonadati</taxon>
        <taxon>Bacteroidota</taxon>
        <taxon>Bacteroidia</taxon>
        <taxon>Bacteroidales</taxon>
        <taxon>Odoribacteraceae</taxon>
        <taxon>Odoribacter</taxon>
    </lineage>
</organism>